<feature type="region of interest" description="Disordered" evidence="2">
    <location>
        <begin position="1"/>
        <end position="60"/>
    </location>
</feature>
<evidence type="ECO:0000256" key="2">
    <source>
        <dbReference type="SAM" id="MobiDB-lite"/>
    </source>
</evidence>
<feature type="region of interest" description="Disordered" evidence="2">
    <location>
        <begin position="196"/>
        <end position="307"/>
    </location>
</feature>
<evidence type="ECO:0000313" key="3">
    <source>
        <dbReference type="EMBL" id="KAF4311119.1"/>
    </source>
</evidence>
<proteinExistence type="predicted"/>
<evidence type="ECO:0000313" key="4">
    <source>
        <dbReference type="Proteomes" id="UP000572817"/>
    </source>
</evidence>
<feature type="compositionally biased region" description="Basic and acidic residues" evidence="2">
    <location>
        <begin position="196"/>
        <end position="253"/>
    </location>
</feature>
<sequence>MAFPRLRTAGHRRRRAASESQQPQRPRTAPALMPPPPPPPPRDLNTSTLHSSLAPTGPELRHCSATLAPVALATSDGIREGRNGTGNGNGNGNGEESTAGAFVGAGAANASPRNGNGGEGREDLIQHMRDQLSTANSVIRFLHEHVDGMREDRDRYRDRVEELKSLARLTLDMLEGAHRREWEVCREVRKVQERAVEKAGEVEEEGEKQPEPRARRRDSLMRKIGLGRKEGREKEREKKAEMKAKHDSAREDAPQSVFYENNSPTMPPIEQPPPSGPSGGGGAAAAAAAASSNARRKRGHVKSHSVTNARLRDDGVLAIPADELERLVQAMDRNVNVLREDIKKLVDEVNTHRHTPVYTSLTDVPPRFG</sequence>
<reference evidence="3" key="1">
    <citation type="submission" date="2020-04" db="EMBL/GenBank/DDBJ databases">
        <title>Genome Assembly and Annotation of Botryosphaeria dothidea sdau 11-99, a Latent Pathogen of Apple Fruit Ring Rot in China.</title>
        <authorList>
            <person name="Yu C."/>
            <person name="Diao Y."/>
            <person name="Lu Q."/>
            <person name="Zhao J."/>
            <person name="Cui S."/>
            <person name="Peng C."/>
            <person name="He B."/>
            <person name="Liu H."/>
        </authorList>
    </citation>
    <scope>NUCLEOTIDE SEQUENCE [LARGE SCALE GENOMIC DNA]</scope>
    <source>
        <strain evidence="3">Sdau11-99</strain>
    </source>
</reference>
<gene>
    <name evidence="3" type="ORF">GTA08_BOTSDO13327</name>
</gene>
<feature type="compositionally biased region" description="Pro residues" evidence="2">
    <location>
        <begin position="265"/>
        <end position="276"/>
    </location>
</feature>
<feature type="compositionally biased region" description="Pro residues" evidence="2">
    <location>
        <begin position="32"/>
        <end position="42"/>
    </location>
</feature>
<dbReference type="Proteomes" id="UP000572817">
    <property type="component" value="Unassembled WGS sequence"/>
</dbReference>
<feature type="coiled-coil region" evidence="1">
    <location>
        <begin position="321"/>
        <end position="348"/>
    </location>
</feature>
<feature type="compositionally biased region" description="Basic residues" evidence="2">
    <location>
        <begin position="294"/>
        <end position="303"/>
    </location>
</feature>
<protein>
    <submittedName>
        <fullName evidence="3">Uncharacterized protein</fullName>
    </submittedName>
</protein>
<accession>A0A8H4J398</accession>
<feature type="compositionally biased region" description="Gly residues" evidence="2">
    <location>
        <begin position="83"/>
        <end position="93"/>
    </location>
</feature>
<dbReference type="AlphaFoldDB" id="A0A8H4J398"/>
<dbReference type="EMBL" id="WWBZ02000011">
    <property type="protein sequence ID" value="KAF4311119.1"/>
    <property type="molecule type" value="Genomic_DNA"/>
</dbReference>
<comment type="caution">
    <text evidence="3">The sequence shown here is derived from an EMBL/GenBank/DDBJ whole genome shotgun (WGS) entry which is preliminary data.</text>
</comment>
<feature type="compositionally biased region" description="Polar residues" evidence="2">
    <location>
        <begin position="44"/>
        <end position="54"/>
    </location>
</feature>
<keyword evidence="4" id="KW-1185">Reference proteome</keyword>
<organism evidence="3 4">
    <name type="scientific">Botryosphaeria dothidea</name>
    <dbReference type="NCBI Taxonomy" id="55169"/>
    <lineage>
        <taxon>Eukaryota</taxon>
        <taxon>Fungi</taxon>
        <taxon>Dikarya</taxon>
        <taxon>Ascomycota</taxon>
        <taxon>Pezizomycotina</taxon>
        <taxon>Dothideomycetes</taxon>
        <taxon>Dothideomycetes incertae sedis</taxon>
        <taxon>Botryosphaeriales</taxon>
        <taxon>Botryosphaeriaceae</taxon>
        <taxon>Botryosphaeria</taxon>
    </lineage>
</organism>
<feature type="region of interest" description="Disordered" evidence="2">
    <location>
        <begin position="74"/>
        <end position="99"/>
    </location>
</feature>
<keyword evidence="1" id="KW-0175">Coiled coil</keyword>
<evidence type="ECO:0000256" key="1">
    <source>
        <dbReference type="SAM" id="Coils"/>
    </source>
</evidence>
<name>A0A8H4J398_9PEZI</name>
<dbReference type="OrthoDB" id="3941865at2759"/>